<evidence type="ECO:0000313" key="12">
    <source>
        <dbReference type="Proteomes" id="UP000277204"/>
    </source>
</evidence>
<reference evidence="13" key="2">
    <citation type="submission" date="2023-11" db="UniProtKB">
        <authorList>
            <consortium name="WormBaseParasite"/>
        </authorList>
    </citation>
    <scope>IDENTIFICATION</scope>
</reference>
<reference evidence="11 12" key="1">
    <citation type="submission" date="2018-11" db="EMBL/GenBank/DDBJ databases">
        <authorList>
            <consortium name="Pathogen Informatics"/>
        </authorList>
    </citation>
    <scope>NUCLEOTIDE SEQUENCE [LARGE SCALE GENOMIC DNA]</scope>
    <source>
        <strain evidence="11 12">Zambia</strain>
    </source>
</reference>
<evidence type="ECO:0000256" key="8">
    <source>
        <dbReference type="ARBA" id="ARBA00023128"/>
    </source>
</evidence>
<dbReference type="InterPro" id="IPR008689">
    <property type="entry name" value="ATP_synth_F0_dsu_mt"/>
</dbReference>
<accession>A0A183LHC9</accession>
<dbReference type="PIRSF" id="PIRSF005514">
    <property type="entry name" value="ATPase_F0_D_mt"/>
    <property type="match status" value="1"/>
</dbReference>
<sequence length="176" mass="19883">MTSRRVAVSAVNWTELYSKCPKHQLDQFRELKTKTDNLVSKITSLPESLPPINWEHYAHVVPIPGLVDRFKKEYAGLSVEYPKDTSGAITKVQSQGRIMMTNAKRHADACLKMKASAEKMKAAINKLPPVDESVPEIMVAYFGLQADRFIDLRKPISLGNTNILKRSAPSMHWDFN</sequence>
<keyword evidence="8 10" id="KW-0496">Mitochondrion</keyword>
<evidence type="ECO:0000256" key="5">
    <source>
        <dbReference type="ARBA" id="ARBA00022781"/>
    </source>
</evidence>
<dbReference type="SUPFAM" id="SSF161065">
    <property type="entry name" value="ATP synthase D chain-like"/>
    <property type="match status" value="1"/>
</dbReference>
<dbReference type="OrthoDB" id="35799at2759"/>
<keyword evidence="12" id="KW-1185">Reference proteome</keyword>
<evidence type="ECO:0000256" key="3">
    <source>
        <dbReference type="ARBA" id="ARBA00022448"/>
    </source>
</evidence>
<name>A0A183LHC9_9TREM</name>
<dbReference type="GO" id="GO:0005743">
    <property type="term" value="C:mitochondrial inner membrane"/>
    <property type="evidence" value="ECO:0007669"/>
    <property type="project" value="UniProtKB-SubCell"/>
</dbReference>
<keyword evidence="3 10" id="KW-0813">Transport</keyword>
<evidence type="ECO:0000256" key="4">
    <source>
        <dbReference type="ARBA" id="ARBA00022547"/>
    </source>
</evidence>
<dbReference type="Pfam" id="PF05873">
    <property type="entry name" value="Mt_ATP-synt_D"/>
    <property type="match status" value="1"/>
</dbReference>
<evidence type="ECO:0000256" key="7">
    <source>
        <dbReference type="ARBA" id="ARBA00023065"/>
    </source>
</evidence>
<dbReference type="AlphaFoldDB" id="A0A183LHC9"/>
<keyword evidence="9 10" id="KW-0472">Membrane</keyword>
<dbReference type="Gene3D" id="6.10.280.70">
    <property type="match status" value="1"/>
</dbReference>
<comment type="function">
    <text evidence="10">Mitochondrial membrane ATP synthase (F(1)F(0) ATP synthase or Complex V) produces ATP from ADP in the presence of a proton gradient across the membrane which is generated by electron transport complexes of the respiratory chain. F-type ATPases consist of two structural domains, F(1) - containing the extramembraneous catalytic core, and F(0) - containing the membrane proton channel, linked together by a central stalk and a peripheral stalk. During catalysis, ATP synthesis in the catalytic domain of F(1) is coupled via a rotary mechanism of the central stalk subunits to proton translocation.</text>
</comment>
<dbReference type="WBParaSite" id="SMRG1_7270.1">
    <property type="protein sequence ID" value="SMRG1_7270.1"/>
    <property type="gene ID" value="SMRG1_7270"/>
</dbReference>
<dbReference type="GO" id="GO:0045259">
    <property type="term" value="C:proton-transporting ATP synthase complex"/>
    <property type="evidence" value="ECO:0007669"/>
    <property type="project" value="UniProtKB-KW"/>
</dbReference>
<dbReference type="GO" id="GO:0015986">
    <property type="term" value="P:proton motive force-driven ATP synthesis"/>
    <property type="evidence" value="ECO:0007669"/>
    <property type="project" value="UniProtKB-UniRule"/>
</dbReference>
<dbReference type="STRING" id="48269.A0A183LHC9"/>
<comment type="subcellular location">
    <subcellularLocation>
        <location evidence="1 10">Mitochondrion inner membrane</location>
    </subcellularLocation>
</comment>
<evidence type="ECO:0000256" key="9">
    <source>
        <dbReference type="ARBA" id="ARBA00023136"/>
    </source>
</evidence>
<evidence type="ECO:0000256" key="6">
    <source>
        <dbReference type="ARBA" id="ARBA00022792"/>
    </source>
</evidence>
<dbReference type="Proteomes" id="UP000050790">
    <property type="component" value="Unassembled WGS sequence"/>
</dbReference>
<dbReference type="InterPro" id="IPR036228">
    <property type="entry name" value="ATP_synth_F0_dsu_sf_mt"/>
</dbReference>
<keyword evidence="5 10" id="KW-0375">Hydrogen ion transport</keyword>
<gene>
    <name evidence="11" type="ORF">SMRZ_LOCUS3204</name>
</gene>
<evidence type="ECO:0000256" key="1">
    <source>
        <dbReference type="ARBA" id="ARBA00004273"/>
    </source>
</evidence>
<dbReference type="PANTHER" id="PTHR12700">
    <property type="entry name" value="ATP SYNTHASE SUBUNIT D, MITOCHONDRIAL"/>
    <property type="match status" value="1"/>
</dbReference>
<protein>
    <recommendedName>
        <fullName evidence="10">ATP synthase subunit d, mitochondrial</fullName>
    </recommendedName>
</protein>
<comment type="similarity">
    <text evidence="2 10">Belongs to the ATPase d subunit family.</text>
</comment>
<evidence type="ECO:0000313" key="13">
    <source>
        <dbReference type="WBParaSite" id="SMRG1_7270.1"/>
    </source>
</evidence>
<evidence type="ECO:0000256" key="2">
    <source>
        <dbReference type="ARBA" id="ARBA00006842"/>
    </source>
</evidence>
<evidence type="ECO:0000256" key="10">
    <source>
        <dbReference type="PIRNR" id="PIRNR005514"/>
    </source>
</evidence>
<keyword evidence="6 10" id="KW-0999">Mitochondrion inner membrane</keyword>
<dbReference type="EMBL" id="UZAI01000893">
    <property type="protein sequence ID" value="VDO57364.1"/>
    <property type="molecule type" value="Genomic_DNA"/>
</dbReference>
<organism evidence="11 12">
    <name type="scientific">Schistosoma margrebowiei</name>
    <dbReference type="NCBI Taxonomy" id="48269"/>
    <lineage>
        <taxon>Eukaryota</taxon>
        <taxon>Metazoa</taxon>
        <taxon>Spiralia</taxon>
        <taxon>Lophotrochozoa</taxon>
        <taxon>Platyhelminthes</taxon>
        <taxon>Trematoda</taxon>
        <taxon>Digenea</taxon>
        <taxon>Strigeidida</taxon>
        <taxon>Schistosomatoidea</taxon>
        <taxon>Schistosomatidae</taxon>
        <taxon>Schistosoma</taxon>
    </lineage>
</organism>
<keyword evidence="7 10" id="KW-0406">Ion transport</keyword>
<dbReference type="Proteomes" id="UP000277204">
    <property type="component" value="Unassembled WGS sequence"/>
</dbReference>
<keyword evidence="4" id="KW-0138">CF(0)</keyword>
<proteinExistence type="inferred from homology"/>
<evidence type="ECO:0000313" key="11">
    <source>
        <dbReference type="EMBL" id="VDO57364.1"/>
    </source>
</evidence>
<dbReference type="GO" id="GO:0015078">
    <property type="term" value="F:proton transmembrane transporter activity"/>
    <property type="evidence" value="ECO:0007669"/>
    <property type="project" value="InterPro"/>
</dbReference>